<sequence>MKKNNQIFGIIGVGRFGLAVAEELLQRDKSVIAIDKDPARLKPLQDTSAELFIVEQMSKEALEETGIQDADVIVIGIGKDIESSILAALNAKEFGIERVICKALSRDHAKILEKIGAEYIFPETDIGKRLAIRLSSRVTLDVLPLSDEFSIVQIKVPEYYDGMTVLETNFRKKFNVNIIAVISDGRASGVVGPDTVLKKDDFIVVCGSNESLEKLQEEFERRV</sequence>
<dbReference type="InterPro" id="IPR036721">
    <property type="entry name" value="RCK_C_sf"/>
</dbReference>
<dbReference type="PANTHER" id="PTHR43833">
    <property type="entry name" value="POTASSIUM CHANNEL PROTEIN 2-RELATED-RELATED"/>
    <property type="match status" value="1"/>
</dbReference>
<dbReference type="Pfam" id="PF02080">
    <property type="entry name" value="TrkA_C"/>
    <property type="match status" value="1"/>
</dbReference>
<evidence type="ECO:0000259" key="2">
    <source>
        <dbReference type="PROSITE" id="PS51202"/>
    </source>
</evidence>
<dbReference type="AlphaFoldDB" id="A0A9D1PTF1"/>
<dbReference type="SUPFAM" id="SSF116726">
    <property type="entry name" value="TrkA C-terminal domain-like"/>
    <property type="match status" value="1"/>
</dbReference>
<reference evidence="3" key="2">
    <citation type="submission" date="2021-04" db="EMBL/GenBank/DDBJ databases">
        <authorList>
            <person name="Gilroy R."/>
        </authorList>
    </citation>
    <scope>NUCLEOTIDE SEQUENCE</scope>
    <source>
        <strain evidence="3">Gambia11-129</strain>
    </source>
</reference>
<organism evidence="3 4">
    <name type="scientific">Candidatus Ornithospirochaeta avicola</name>
    <dbReference type="NCBI Taxonomy" id="2840896"/>
    <lineage>
        <taxon>Bacteria</taxon>
        <taxon>Pseudomonadati</taxon>
        <taxon>Spirochaetota</taxon>
        <taxon>Spirochaetia</taxon>
        <taxon>Spirochaetales</taxon>
        <taxon>Spirochaetaceae</taxon>
        <taxon>Spirochaetaceae incertae sedis</taxon>
        <taxon>Candidatus Ornithospirochaeta</taxon>
    </lineage>
</organism>
<dbReference type="EMBL" id="DXHU01000017">
    <property type="protein sequence ID" value="HIV99002.1"/>
    <property type="molecule type" value="Genomic_DNA"/>
</dbReference>
<feature type="domain" description="RCK N-terminal" evidence="1">
    <location>
        <begin position="5"/>
        <end position="121"/>
    </location>
</feature>
<protein>
    <submittedName>
        <fullName evidence="3">TrkA family potassium uptake protein</fullName>
    </submittedName>
</protein>
<gene>
    <name evidence="3" type="ORF">IAB12_04420</name>
</gene>
<dbReference type="SUPFAM" id="SSF51735">
    <property type="entry name" value="NAD(P)-binding Rossmann-fold domains"/>
    <property type="match status" value="1"/>
</dbReference>
<dbReference type="InterPro" id="IPR006037">
    <property type="entry name" value="RCK_C"/>
</dbReference>
<dbReference type="Gene3D" id="3.30.70.1450">
    <property type="entry name" value="Regulator of K+ conductance, C-terminal domain"/>
    <property type="match status" value="1"/>
</dbReference>
<reference evidence="3" key="1">
    <citation type="journal article" date="2021" name="PeerJ">
        <title>Extensive microbial diversity within the chicken gut microbiome revealed by metagenomics and culture.</title>
        <authorList>
            <person name="Gilroy R."/>
            <person name="Ravi A."/>
            <person name="Getino M."/>
            <person name="Pursley I."/>
            <person name="Horton D.L."/>
            <person name="Alikhan N.F."/>
            <person name="Baker D."/>
            <person name="Gharbi K."/>
            <person name="Hall N."/>
            <person name="Watson M."/>
            <person name="Adriaenssens E.M."/>
            <person name="Foster-Nyarko E."/>
            <person name="Jarju S."/>
            <person name="Secka A."/>
            <person name="Antonio M."/>
            <person name="Oren A."/>
            <person name="Chaudhuri R.R."/>
            <person name="La Ragione R."/>
            <person name="Hildebrand F."/>
            <person name="Pallen M.J."/>
        </authorList>
    </citation>
    <scope>NUCLEOTIDE SEQUENCE</scope>
    <source>
        <strain evidence="3">Gambia11-129</strain>
    </source>
</reference>
<feature type="domain" description="RCK C-terminal" evidence="2">
    <location>
        <begin position="138"/>
        <end position="221"/>
    </location>
</feature>
<name>A0A9D1PTF1_9SPIO</name>
<comment type="caution">
    <text evidence="3">The sequence shown here is derived from an EMBL/GenBank/DDBJ whole genome shotgun (WGS) entry which is preliminary data.</text>
</comment>
<dbReference type="PANTHER" id="PTHR43833:SF7">
    <property type="entry name" value="KTR SYSTEM POTASSIUM UPTAKE PROTEIN C"/>
    <property type="match status" value="1"/>
</dbReference>
<dbReference type="InterPro" id="IPR003148">
    <property type="entry name" value="RCK_N"/>
</dbReference>
<evidence type="ECO:0000313" key="3">
    <source>
        <dbReference type="EMBL" id="HIV99002.1"/>
    </source>
</evidence>
<dbReference type="Pfam" id="PF02254">
    <property type="entry name" value="TrkA_N"/>
    <property type="match status" value="1"/>
</dbReference>
<proteinExistence type="predicted"/>
<dbReference type="GO" id="GO:0008324">
    <property type="term" value="F:monoatomic cation transmembrane transporter activity"/>
    <property type="evidence" value="ECO:0007669"/>
    <property type="project" value="InterPro"/>
</dbReference>
<dbReference type="GO" id="GO:0006813">
    <property type="term" value="P:potassium ion transport"/>
    <property type="evidence" value="ECO:0007669"/>
    <property type="project" value="InterPro"/>
</dbReference>
<dbReference type="PROSITE" id="PS51201">
    <property type="entry name" value="RCK_N"/>
    <property type="match status" value="1"/>
</dbReference>
<dbReference type="Proteomes" id="UP000823936">
    <property type="component" value="Unassembled WGS sequence"/>
</dbReference>
<evidence type="ECO:0000259" key="1">
    <source>
        <dbReference type="PROSITE" id="PS51201"/>
    </source>
</evidence>
<dbReference type="InterPro" id="IPR036291">
    <property type="entry name" value="NAD(P)-bd_dom_sf"/>
</dbReference>
<dbReference type="Gene3D" id="3.40.50.720">
    <property type="entry name" value="NAD(P)-binding Rossmann-like Domain"/>
    <property type="match status" value="1"/>
</dbReference>
<evidence type="ECO:0000313" key="4">
    <source>
        <dbReference type="Proteomes" id="UP000823936"/>
    </source>
</evidence>
<dbReference type="InterPro" id="IPR050721">
    <property type="entry name" value="Trk_Ktr_HKT_K-transport"/>
</dbReference>
<accession>A0A9D1PTF1</accession>
<dbReference type="PROSITE" id="PS51202">
    <property type="entry name" value="RCK_C"/>
    <property type="match status" value="1"/>
</dbReference>